<dbReference type="SUPFAM" id="SSF53955">
    <property type="entry name" value="Lysozyme-like"/>
    <property type="match status" value="1"/>
</dbReference>
<organism evidence="3 4">
    <name type="scientific">Bacillus clarus</name>
    <dbReference type="NCBI Taxonomy" id="2338372"/>
    <lineage>
        <taxon>Bacteria</taxon>
        <taxon>Bacillati</taxon>
        <taxon>Bacillota</taxon>
        <taxon>Bacilli</taxon>
        <taxon>Bacillales</taxon>
        <taxon>Bacillaceae</taxon>
        <taxon>Bacillus</taxon>
        <taxon>Bacillus cereus group</taxon>
    </lineage>
</organism>
<evidence type="ECO:0000313" key="3">
    <source>
        <dbReference type="EMBL" id="RFT68594.1"/>
    </source>
</evidence>
<evidence type="ECO:0000313" key="4">
    <source>
        <dbReference type="Proteomes" id="UP000264294"/>
    </source>
</evidence>
<dbReference type="Gene3D" id="1.10.530.10">
    <property type="match status" value="1"/>
</dbReference>
<gene>
    <name evidence="3" type="ORF">D0U04_03400</name>
</gene>
<name>A0ABX9L2J4_9BACI</name>
<sequence length="216" mass="24577">MVVSSSRFQEKLQGELVGDNIATMKSAKVEDVSKLGQSMSVGENNQPVEKSEKRQEEKEFLRRFPNMKNEHTDMWRITDKYNIQNIHYKNEEKYVDIIDRVSRTYRIPKILIRKMIEVESNFNPNTVSHAGAMGLMQLMPANVKELGVRNPFEPAENIEAGVKELSGYLKKNNGDLVLALASYNAGPGNVRKYGGVPPFQETQGYIRKILNIDVTK</sequence>
<feature type="compositionally biased region" description="Polar residues" evidence="1">
    <location>
        <begin position="35"/>
        <end position="48"/>
    </location>
</feature>
<dbReference type="CDD" id="cd00254">
    <property type="entry name" value="LT-like"/>
    <property type="match status" value="1"/>
</dbReference>
<dbReference type="Proteomes" id="UP000264294">
    <property type="component" value="Unassembled WGS sequence"/>
</dbReference>
<proteinExistence type="predicted"/>
<keyword evidence="4" id="KW-1185">Reference proteome</keyword>
<dbReference type="PANTHER" id="PTHR37423:SF2">
    <property type="entry name" value="MEMBRANE-BOUND LYTIC MUREIN TRANSGLYCOSYLASE C"/>
    <property type="match status" value="1"/>
</dbReference>
<evidence type="ECO:0000256" key="1">
    <source>
        <dbReference type="SAM" id="MobiDB-lite"/>
    </source>
</evidence>
<dbReference type="InterPro" id="IPR008258">
    <property type="entry name" value="Transglycosylase_SLT_dom_1"/>
</dbReference>
<feature type="region of interest" description="Disordered" evidence="1">
    <location>
        <begin position="35"/>
        <end position="56"/>
    </location>
</feature>
<accession>A0ABX9L2J4</accession>
<dbReference type="Pfam" id="PF01464">
    <property type="entry name" value="SLT"/>
    <property type="match status" value="1"/>
</dbReference>
<dbReference type="PANTHER" id="PTHR37423">
    <property type="entry name" value="SOLUBLE LYTIC MUREIN TRANSGLYCOSYLASE-RELATED"/>
    <property type="match status" value="1"/>
</dbReference>
<dbReference type="InterPro" id="IPR023346">
    <property type="entry name" value="Lysozyme-like_dom_sf"/>
</dbReference>
<comment type="caution">
    <text evidence="3">The sequence shown here is derived from an EMBL/GenBank/DDBJ whole genome shotgun (WGS) entry which is preliminary data.</text>
</comment>
<protein>
    <submittedName>
        <fullName evidence="3">Lytic transglycosylase domain-containing protein</fullName>
    </submittedName>
</protein>
<evidence type="ECO:0000259" key="2">
    <source>
        <dbReference type="Pfam" id="PF01464"/>
    </source>
</evidence>
<feature type="domain" description="Transglycosylase SLT" evidence="2">
    <location>
        <begin position="98"/>
        <end position="198"/>
    </location>
</feature>
<reference evidence="3 4" key="1">
    <citation type="submission" date="2018-08" db="EMBL/GenBank/DDBJ databases">
        <title>Bacillus clarus sp. nov. strain PS00077A.</title>
        <authorList>
            <person name="Mendez Acevedo M."/>
            <person name="Carroll L."/>
            <person name="Mukherjee M."/>
            <person name="Wiedmann M."/>
            <person name="Kovac J."/>
        </authorList>
    </citation>
    <scope>NUCLEOTIDE SEQUENCE [LARGE SCALE GENOMIC DNA]</scope>
    <source>
        <strain evidence="3 4">PS00077A</strain>
    </source>
</reference>
<dbReference type="EMBL" id="QVOD01000002">
    <property type="protein sequence ID" value="RFT68594.1"/>
    <property type="molecule type" value="Genomic_DNA"/>
</dbReference>